<dbReference type="EMBL" id="KZ107860">
    <property type="protein sequence ID" value="OSS43930.1"/>
    <property type="molecule type" value="Genomic_DNA"/>
</dbReference>
<protein>
    <submittedName>
        <fullName evidence="3">Uncharacterized protein</fullName>
    </submittedName>
</protein>
<keyword evidence="4" id="KW-1185">Reference proteome</keyword>
<evidence type="ECO:0000256" key="1">
    <source>
        <dbReference type="SAM" id="Coils"/>
    </source>
</evidence>
<evidence type="ECO:0000256" key="2">
    <source>
        <dbReference type="SAM" id="MobiDB-lite"/>
    </source>
</evidence>
<evidence type="ECO:0000313" key="3">
    <source>
        <dbReference type="EMBL" id="OSS43930.1"/>
    </source>
</evidence>
<dbReference type="Proteomes" id="UP000193240">
    <property type="component" value="Unassembled WGS sequence"/>
</dbReference>
<accession>A0A1Y2LJL2</accession>
<evidence type="ECO:0000313" key="4">
    <source>
        <dbReference type="Proteomes" id="UP000193240"/>
    </source>
</evidence>
<organism evidence="3 4">
    <name type="scientific">Epicoccum nigrum</name>
    <name type="common">Soil fungus</name>
    <name type="synonym">Epicoccum purpurascens</name>
    <dbReference type="NCBI Taxonomy" id="105696"/>
    <lineage>
        <taxon>Eukaryota</taxon>
        <taxon>Fungi</taxon>
        <taxon>Dikarya</taxon>
        <taxon>Ascomycota</taxon>
        <taxon>Pezizomycotina</taxon>
        <taxon>Dothideomycetes</taxon>
        <taxon>Pleosporomycetidae</taxon>
        <taxon>Pleosporales</taxon>
        <taxon>Pleosporineae</taxon>
        <taxon>Didymellaceae</taxon>
        <taxon>Epicoccum</taxon>
    </lineage>
</organism>
<dbReference type="AlphaFoldDB" id="A0A1Y2LJL2"/>
<feature type="region of interest" description="Disordered" evidence="2">
    <location>
        <begin position="214"/>
        <end position="266"/>
    </location>
</feature>
<keyword evidence="1" id="KW-0175">Coiled coil</keyword>
<proteinExistence type="predicted"/>
<gene>
    <name evidence="3" type="ORF">B5807_11361</name>
</gene>
<feature type="compositionally biased region" description="Low complexity" evidence="2">
    <location>
        <begin position="243"/>
        <end position="252"/>
    </location>
</feature>
<name>A0A1Y2LJL2_EPING</name>
<dbReference type="InParanoid" id="A0A1Y2LJL2"/>
<feature type="coiled-coil region" evidence="1">
    <location>
        <begin position="498"/>
        <end position="525"/>
    </location>
</feature>
<sequence length="603" mass="67368">MTPHVSTVVGWHPVLVFLQSSSETLSVSRQSPILCHMHIEHPKKKPRGLTVLLKMSVRDKTYILQYNADNLAGVETTRNLRALSPEQVEHVQLTSQTCVITERLLLKLKAGCLLWGPRKSSLDPHPHPDSNDGTEALCALVRHRSLDVVFDSSLLQKDIIKKLYGLLITNWQRLLGVDISAYARRSLLLDKLDLTAPHRTNVVDVDSAVDPKTNFNVDDNTLPPVYNPNSPSIEPTPKRTRSIRSPQSISSSPEPPCQRRKVEDWSSTQEFSQEIHPFADILDVPHKKSNNLTIAENVLQVQLDALQGKVDAFRDQVDTLKGQLPSIVEARLPEVLHSLFPSTTTIDISEATMPPDLKLTAAEQKIFPYIVMSLQKHPQYRKILDHINEAEEVQQKFLEMAQRNLEIECQETVEDSCVELQSLKDDLLGELQREGNIVIDDMRNEVSQFQHDNSDALREAQDDLGLVVSGADTDLDNMITQKVRIARVRIEGVVADGVRSIQRRVNEAKQELRDVKAESAVARREPSHIQIQVAAQLDARMQQLVEAEAQFDARVTRKLADAGAQIDAMVKQKLAGAGAPLNGTHNAADILSGGLKIEQNRNS</sequence>
<reference evidence="3 4" key="1">
    <citation type="journal article" date="2017" name="Genome Announc.">
        <title>Genome sequence of the saprophytic ascomycete Epicoccum nigrum ICMP 19927 strain isolated from New Zealand.</title>
        <authorList>
            <person name="Fokin M."/>
            <person name="Fleetwood D."/>
            <person name="Weir B.S."/>
            <person name="Villas-Boas S.G."/>
        </authorList>
    </citation>
    <scope>NUCLEOTIDE SEQUENCE [LARGE SCALE GENOMIC DNA]</scope>
    <source>
        <strain evidence="3 4">ICMP 19927</strain>
    </source>
</reference>